<reference evidence="4" key="1">
    <citation type="submission" date="2024-02" db="EMBL/GenBank/DDBJ databases">
        <authorList>
            <consortium name="ELIXIR-Norway"/>
            <consortium name="Elixir Norway"/>
        </authorList>
    </citation>
    <scope>NUCLEOTIDE SEQUENCE</scope>
</reference>
<evidence type="ECO:0000256" key="1">
    <source>
        <dbReference type="ARBA" id="ARBA00022676"/>
    </source>
</evidence>
<feature type="domain" description="C2H2-type" evidence="3">
    <location>
        <begin position="390"/>
        <end position="410"/>
    </location>
</feature>
<gene>
    <name evidence="4" type="ORF">CSSPJE1EN1_LOCUS22150</name>
</gene>
<feature type="region of interest" description="Disordered" evidence="2">
    <location>
        <begin position="794"/>
        <end position="815"/>
    </location>
</feature>
<evidence type="ECO:0000256" key="2">
    <source>
        <dbReference type="SAM" id="MobiDB-lite"/>
    </source>
</evidence>
<organism evidence="4 5">
    <name type="scientific">Sphagnum jensenii</name>
    <dbReference type="NCBI Taxonomy" id="128206"/>
    <lineage>
        <taxon>Eukaryota</taxon>
        <taxon>Viridiplantae</taxon>
        <taxon>Streptophyta</taxon>
        <taxon>Embryophyta</taxon>
        <taxon>Bryophyta</taxon>
        <taxon>Sphagnophytina</taxon>
        <taxon>Sphagnopsida</taxon>
        <taxon>Sphagnales</taxon>
        <taxon>Sphagnaceae</taxon>
        <taxon>Sphagnum</taxon>
    </lineage>
</organism>
<sequence length="1233" mass="136095">MMMVTDNKKSKEQKQDISRAAAFGELEAGLLTGNLGLLVAREESKHLGEPCKEGLSEVGDYLDALAGDSSIKFLPSSDGKDYPFVDIEKGKPLSNSVIGPFVRSSSEKENFVGGEEGKSSSPVQERKVAEVPGVRRNRGCTVDIQKACFPDDRGGEVVVANDDRNTGSSSVHSNDVGVASGLETKHQKLLGKNVVKEVKGKSMQSEKELSVQGAGKVTGKKGAEHSSLEDLRAKDIAESDRKSLDMLIRQTIGWEPCMSFTNRPGDKPAAQCTIWPDAFDQVAAAAVNKIPKSLNIEELGLKMREESFEESTGAADLHSGELETFSSRSKAAGTLQGRAGLQGSGDRNLHSLKTVPQAMAVFAQAAAAAKATDLPGWPLLSPSKVQLQKCDKCTREFCSPFNHCRHSRMHRRSSHLDKDLSMKRKHIATFWDKLSPEEAQHIVSSKNCELEDLSGQSAVGALAVFMNQASAKSLPHAYIKAGQELLEIVENNRGVFPLASEQLLNVLDEASEKTFLCGEPPLAVQKYVYQGDAGKIQREEKNLIASLSFILEQTLVKAWMADKEAEALRNQQELVKEEEAAQMKRERHFQKKKKKKSRQKGLKEWKGSVSQLAIHELENDSMDKEGPSAEIVEEDDSPTASSTSLGSLGGCEPNLAESLEIEILLGISEDSQGPVQMESGENGLVCLTVEQQKSSMEFKRQELEPKVGRAIKNHASAEEYLQSSVSNRTGRDSHSIESKYFEGSQSMSFKPFQKPRSSAGSVYSANSGSAASFWFGAPTPWPYRSKPVMNRSVPFSSSSSSSSSGGTTTTTIVPSELSEQEEYAKEWAHKPRRIALFVEPSPFAYVSGYKNRYQNFIRYLRELGDEVLVVTTHIGVPKEFYGAKVIGSWSLPCPWYKTVPLSLALSPRIYKEVMDFKPDIIHASSPGIMVFGALVIAKLLSVPVVMAYHTHVPMYIPKYTFSWLVKPMWFIIKFLHRAADLTLVMSHALGKEMKAAGASTAEKIRIWRKGVDSESFHPRFKSEEMRNRLTNGMPDTPLIVHVGRLGVEKNLDFLKRVMDRIPEAYLAFIGDGPYRADLEQMFQGMNVTFTGMLQGEELSQAYASGDVFITPSESETLGFVVLEAMACGVSVVAARAGGIPDIVNQDGETGFLYTPGDLDDCVKKLRALLESSELREKVGSAGRAEVEKFDWRASTRQVRNEQYSAAIWFWRRRKQQLANRFLGWFKRPELQGL</sequence>
<keyword evidence="1" id="KW-0328">Glycosyltransferase</keyword>
<dbReference type="CDD" id="cd03814">
    <property type="entry name" value="GT4-like"/>
    <property type="match status" value="1"/>
</dbReference>
<feature type="compositionally biased region" description="Low complexity" evidence="2">
    <location>
        <begin position="796"/>
        <end position="811"/>
    </location>
</feature>
<name>A0ABP0XGH7_9BRYO</name>
<dbReference type="InterPro" id="IPR050194">
    <property type="entry name" value="Glycosyltransferase_grp1"/>
</dbReference>
<dbReference type="Proteomes" id="UP001497444">
    <property type="component" value="Chromosome 7"/>
</dbReference>
<accession>A0ABP0XGH7</accession>
<dbReference type="SUPFAM" id="SSF53756">
    <property type="entry name" value="UDP-Glycosyltransferase/glycogen phosphorylase"/>
    <property type="match status" value="1"/>
</dbReference>
<keyword evidence="1" id="KW-0808">Transferase</keyword>
<feature type="region of interest" description="Disordered" evidence="2">
    <location>
        <begin position="208"/>
        <end position="227"/>
    </location>
</feature>
<evidence type="ECO:0000259" key="3">
    <source>
        <dbReference type="PROSITE" id="PS00028"/>
    </source>
</evidence>
<dbReference type="PANTHER" id="PTHR45947">
    <property type="entry name" value="SULFOQUINOVOSYL TRANSFERASE SQD2"/>
    <property type="match status" value="1"/>
</dbReference>
<feature type="compositionally biased region" description="Basic residues" evidence="2">
    <location>
        <begin position="585"/>
        <end position="600"/>
    </location>
</feature>
<protein>
    <recommendedName>
        <fullName evidence="3">C2H2-type domain-containing protein</fullName>
    </recommendedName>
</protein>
<dbReference type="InterPro" id="IPR028098">
    <property type="entry name" value="Glyco_trans_4-like_N"/>
</dbReference>
<keyword evidence="5" id="KW-1185">Reference proteome</keyword>
<dbReference type="EMBL" id="OZ020102">
    <property type="protein sequence ID" value="CAK9276672.1"/>
    <property type="molecule type" value="Genomic_DNA"/>
</dbReference>
<dbReference type="Pfam" id="PF00534">
    <property type="entry name" value="Glycos_transf_1"/>
    <property type="match status" value="1"/>
</dbReference>
<dbReference type="PROSITE" id="PS00028">
    <property type="entry name" value="ZINC_FINGER_C2H2_1"/>
    <property type="match status" value="1"/>
</dbReference>
<feature type="compositionally biased region" description="Basic and acidic residues" evidence="2">
    <location>
        <begin position="615"/>
        <end position="627"/>
    </location>
</feature>
<proteinExistence type="predicted"/>
<dbReference type="Pfam" id="PF13439">
    <property type="entry name" value="Glyco_transf_4"/>
    <property type="match status" value="1"/>
</dbReference>
<dbReference type="InterPro" id="IPR001296">
    <property type="entry name" value="Glyco_trans_1"/>
</dbReference>
<dbReference type="InterPro" id="IPR013087">
    <property type="entry name" value="Znf_C2H2_type"/>
</dbReference>
<evidence type="ECO:0000313" key="4">
    <source>
        <dbReference type="EMBL" id="CAK9276672.1"/>
    </source>
</evidence>
<evidence type="ECO:0000313" key="5">
    <source>
        <dbReference type="Proteomes" id="UP001497444"/>
    </source>
</evidence>
<dbReference type="Gene3D" id="3.40.50.2000">
    <property type="entry name" value="Glycogen Phosphorylase B"/>
    <property type="match status" value="2"/>
</dbReference>
<feature type="region of interest" description="Disordered" evidence="2">
    <location>
        <begin position="579"/>
        <end position="651"/>
    </location>
</feature>
<dbReference type="PANTHER" id="PTHR45947:SF3">
    <property type="entry name" value="SULFOQUINOVOSYL TRANSFERASE SQD2"/>
    <property type="match status" value="1"/>
</dbReference>